<feature type="transmembrane region" description="Helical" evidence="7">
    <location>
        <begin position="219"/>
        <end position="242"/>
    </location>
</feature>
<evidence type="ECO:0000313" key="10">
    <source>
        <dbReference type="Proteomes" id="UP001274830"/>
    </source>
</evidence>
<comment type="similarity">
    <text evidence="7">Belongs to the inorganic phosphate transporter (PiT) (TC 2.A.20) family.</text>
</comment>
<dbReference type="Proteomes" id="UP001274830">
    <property type="component" value="Unassembled WGS sequence"/>
</dbReference>
<evidence type="ECO:0000256" key="7">
    <source>
        <dbReference type="RuleBase" id="RU363058"/>
    </source>
</evidence>
<feature type="transmembrane region" description="Helical" evidence="7">
    <location>
        <begin position="148"/>
        <end position="171"/>
    </location>
</feature>
<feature type="compositionally biased region" description="Basic and acidic residues" evidence="8">
    <location>
        <begin position="318"/>
        <end position="336"/>
    </location>
</feature>
<dbReference type="EMBL" id="JAUTXT010000070">
    <property type="protein sequence ID" value="KAK3669824.1"/>
    <property type="molecule type" value="Genomic_DNA"/>
</dbReference>
<evidence type="ECO:0000256" key="4">
    <source>
        <dbReference type="ARBA" id="ARBA00022692"/>
    </source>
</evidence>
<keyword evidence="4 7" id="KW-0812">Transmembrane</keyword>
<proteinExistence type="inferred from homology"/>
<reference evidence="9" key="1">
    <citation type="submission" date="2023-07" db="EMBL/GenBank/DDBJ databases">
        <title>Black Yeasts Isolated from many extreme environments.</title>
        <authorList>
            <person name="Coleine C."/>
            <person name="Stajich J.E."/>
            <person name="Selbmann L."/>
        </authorList>
    </citation>
    <scope>NUCLEOTIDE SEQUENCE</scope>
    <source>
        <strain evidence="9">CCFEE 5485</strain>
    </source>
</reference>
<dbReference type="Pfam" id="PF01384">
    <property type="entry name" value="PHO4"/>
    <property type="match status" value="1"/>
</dbReference>
<feature type="transmembrane region" description="Helical" evidence="7">
    <location>
        <begin position="528"/>
        <end position="546"/>
    </location>
</feature>
<comment type="subcellular location">
    <subcellularLocation>
        <location evidence="1 7">Membrane</location>
        <topology evidence="1 7">Multi-pass membrane protein</topology>
    </subcellularLocation>
</comment>
<comment type="function">
    <text evidence="7">Sodium-phosphate symporter.</text>
</comment>
<keyword evidence="2 7" id="KW-0813">Transport</keyword>
<dbReference type="GO" id="GO:0005315">
    <property type="term" value="F:phosphate transmembrane transporter activity"/>
    <property type="evidence" value="ECO:0007669"/>
    <property type="project" value="InterPro"/>
</dbReference>
<evidence type="ECO:0000313" key="9">
    <source>
        <dbReference type="EMBL" id="KAK3669824.1"/>
    </source>
</evidence>
<keyword evidence="5 7" id="KW-1133">Transmembrane helix</keyword>
<evidence type="ECO:0000256" key="6">
    <source>
        <dbReference type="ARBA" id="ARBA00023136"/>
    </source>
</evidence>
<dbReference type="AlphaFoldDB" id="A0AAE0TMJ1"/>
<keyword evidence="3 7" id="KW-0592">Phosphate transport</keyword>
<dbReference type="InterPro" id="IPR001204">
    <property type="entry name" value="Phos_transporter"/>
</dbReference>
<evidence type="ECO:0000256" key="2">
    <source>
        <dbReference type="ARBA" id="ARBA00022448"/>
    </source>
</evidence>
<feature type="transmembrane region" description="Helical" evidence="7">
    <location>
        <begin position="183"/>
        <end position="204"/>
    </location>
</feature>
<evidence type="ECO:0000256" key="1">
    <source>
        <dbReference type="ARBA" id="ARBA00004141"/>
    </source>
</evidence>
<evidence type="ECO:0000256" key="5">
    <source>
        <dbReference type="ARBA" id="ARBA00022989"/>
    </source>
</evidence>
<feature type="transmembrane region" description="Helical" evidence="7">
    <location>
        <begin position="12"/>
        <end position="29"/>
    </location>
</feature>
<organism evidence="9 10">
    <name type="scientific">Recurvomyces mirabilis</name>
    <dbReference type="NCBI Taxonomy" id="574656"/>
    <lineage>
        <taxon>Eukaryota</taxon>
        <taxon>Fungi</taxon>
        <taxon>Dikarya</taxon>
        <taxon>Ascomycota</taxon>
        <taxon>Pezizomycotina</taxon>
        <taxon>Dothideomycetes</taxon>
        <taxon>Dothideomycetidae</taxon>
        <taxon>Mycosphaerellales</taxon>
        <taxon>Teratosphaeriaceae</taxon>
        <taxon>Recurvomyces</taxon>
    </lineage>
</organism>
<keyword evidence="10" id="KW-1185">Reference proteome</keyword>
<comment type="caution">
    <text evidence="9">The sequence shown here is derived from an EMBL/GenBank/DDBJ whole genome shotgun (WGS) entry which is preliminary data.</text>
</comment>
<dbReference type="PANTHER" id="PTHR11101">
    <property type="entry name" value="PHOSPHATE TRANSPORTER"/>
    <property type="match status" value="1"/>
</dbReference>
<evidence type="ECO:0000256" key="8">
    <source>
        <dbReference type="SAM" id="MobiDB-lite"/>
    </source>
</evidence>
<gene>
    <name evidence="9" type="ORF">LTR78_010282</name>
</gene>
<accession>A0AAE0TMJ1</accession>
<feature type="transmembrane region" description="Helical" evidence="7">
    <location>
        <begin position="465"/>
        <end position="483"/>
    </location>
</feature>
<dbReference type="GO" id="GO:0035435">
    <property type="term" value="P:phosphate ion transmembrane transport"/>
    <property type="evidence" value="ECO:0007669"/>
    <property type="project" value="TreeGrafter"/>
</dbReference>
<feature type="transmembrane region" description="Helical" evidence="7">
    <location>
        <begin position="49"/>
        <end position="67"/>
    </location>
</feature>
<feature type="region of interest" description="Disordered" evidence="8">
    <location>
        <begin position="311"/>
        <end position="336"/>
    </location>
</feature>
<sequence length="582" mass="62980">MPSAATARYDWILALCSIAFVFSAFGNGANDVANSYATSVAAQTLTMPVVGVLAFCTEFFGAVALGAPVTDTIKNGIIDIRRFDGSPGALMLAMSCAEAANAAWLMTATSRGMPVSTTQTIVGSLIGVGFATQADITWRWTSGSVSQIAASWAIAPGIAAGFAAIIFATLKYGILERKNSLKWAFHLLPVYIAGTCLILAAFLAVESTDGFEDFSAGELAGLILGIFFGVLALTYMFFIPFLNRKLIKEDPRIRIWHLPLGPLLLRDNPPLYFPGKGDEFVKNYYADAYGNVTAGNNDHKNAVAAGALTEASSGETQPYDRIHGSDRDSPLNDEEKTLSEAERIAAAKREAKHYIPPYERFVGPVQHHSWFSLAKWWGWFKFITLRGITMDVITHDSDLLRAIHAKANRYDVRVEHMWTYCQVLSAIMMSIAHGSNDVANAVGPWVATYHTYQQGVVATESPTPVWFLVIAGALLGIGFWFYGYHIVRSLGNKITQMSPTRGFAIELGAATTVLLASELGLPVSTTQCLTGAVLGVALMNLDLGAVNWRQLAWIFGGWVLTLPCSALIAGLLCLIALNTPHF</sequence>
<evidence type="ECO:0000256" key="3">
    <source>
        <dbReference type="ARBA" id="ARBA00022592"/>
    </source>
</evidence>
<protein>
    <recommendedName>
        <fullName evidence="7">Phosphate transporter</fullName>
    </recommendedName>
</protein>
<feature type="transmembrane region" description="Helical" evidence="7">
    <location>
        <begin position="552"/>
        <end position="577"/>
    </location>
</feature>
<feature type="transmembrane region" description="Helical" evidence="7">
    <location>
        <begin position="88"/>
        <end position="106"/>
    </location>
</feature>
<dbReference type="PANTHER" id="PTHR11101:SF55">
    <property type="entry name" value="PHOSPHATE TRANSPORTER"/>
    <property type="match status" value="1"/>
</dbReference>
<dbReference type="GO" id="GO:0016020">
    <property type="term" value="C:membrane"/>
    <property type="evidence" value="ECO:0007669"/>
    <property type="project" value="UniProtKB-SubCell"/>
</dbReference>
<keyword evidence="6 7" id="KW-0472">Membrane</keyword>
<name>A0AAE0TMJ1_9PEZI</name>